<comment type="function">
    <text evidence="10">Plays an important role in the de novo pathway and in the salvage pathway of purine nucleotide biosynthesis. Catalyzes the first commited step in the biosynthesis of AMP from IMP.</text>
</comment>
<dbReference type="PANTHER" id="PTHR11846">
    <property type="entry name" value="ADENYLOSUCCINATE SYNTHETASE"/>
    <property type="match status" value="1"/>
</dbReference>
<dbReference type="InterPro" id="IPR027417">
    <property type="entry name" value="P-loop_NTPase"/>
</dbReference>
<proteinExistence type="inferred from homology"/>
<dbReference type="InterPro" id="IPR018220">
    <property type="entry name" value="Adenylosuccin_syn_GTP-bd"/>
</dbReference>
<feature type="active site" evidence="11">
    <location>
        <position position="139"/>
    </location>
</feature>
<keyword evidence="3 10" id="KW-0963">Cytoplasm</keyword>
<evidence type="ECO:0000256" key="9">
    <source>
        <dbReference type="ARBA" id="ARBA00023134"/>
    </source>
</evidence>
<comment type="pathway">
    <text evidence="10 12">Purine metabolism; AMP biosynthesis via de novo pathway; AMP from IMP: step 1/2.</text>
</comment>
<evidence type="ECO:0000256" key="1">
    <source>
        <dbReference type="ARBA" id="ARBA00003779"/>
    </source>
</evidence>
<dbReference type="FunFam" id="3.90.170.10:FF:000001">
    <property type="entry name" value="Adenylosuccinate synthetase"/>
    <property type="match status" value="1"/>
</dbReference>
<feature type="binding site" evidence="10">
    <location>
        <begin position="410"/>
        <end position="412"/>
    </location>
    <ligand>
        <name>GTP</name>
        <dbReference type="ChEBI" id="CHEBI:37565"/>
    </ligand>
</feature>
<comment type="catalytic activity">
    <reaction evidence="10 12">
        <text>IMP + L-aspartate + GTP = N(6)-(1,2-dicarboxyethyl)-AMP + GDP + phosphate + 2 H(+)</text>
        <dbReference type="Rhea" id="RHEA:15753"/>
        <dbReference type="ChEBI" id="CHEBI:15378"/>
        <dbReference type="ChEBI" id="CHEBI:29991"/>
        <dbReference type="ChEBI" id="CHEBI:37565"/>
        <dbReference type="ChEBI" id="CHEBI:43474"/>
        <dbReference type="ChEBI" id="CHEBI:57567"/>
        <dbReference type="ChEBI" id="CHEBI:58053"/>
        <dbReference type="ChEBI" id="CHEBI:58189"/>
        <dbReference type="EC" id="6.3.4.4"/>
    </reaction>
</comment>
<accession>A0A8H3I7G6</accession>
<feature type="binding site" evidence="10">
    <location>
        <position position="12"/>
    </location>
    <ligand>
        <name>Mg(2+)</name>
        <dbReference type="ChEBI" id="CHEBI:18420"/>
    </ligand>
</feature>
<keyword evidence="9 10" id="KW-0342">GTP-binding</keyword>
<evidence type="ECO:0000313" key="14">
    <source>
        <dbReference type="Proteomes" id="UP000664534"/>
    </source>
</evidence>
<organism evidence="13 14">
    <name type="scientific">Imshaugia aleurites</name>
    <dbReference type="NCBI Taxonomy" id="172621"/>
    <lineage>
        <taxon>Eukaryota</taxon>
        <taxon>Fungi</taxon>
        <taxon>Dikarya</taxon>
        <taxon>Ascomycota</taxon>
        <taxon>Pezizomycotina</taxon>
        <taxon>Lecanoromycetes</taxon>
        <taxon>OSLEUM clade</taxon>
        <taxon>Lecanoromycetidae</taxon>
        <taxon>Lecanorales</taxon>
        <taxon>Lecanorineae</taxon>
        <taxon>Parmeliaceae</taxon>
        <taxon>Imshaugia</taxon>
    </lineage>
</organism>
<keyword evidence="6 10" id="KW-0547">Nucleotide-binding</keyword>
<comment type="function">
    <text evidence="12">Plays an important role in the de novo pathway of purine nucleotide biosynthesis.</text>
</comment>
<dbReference type="Gene3D" id="3.90.170.10">
    <property type="entry name" value="Adenylosuccinate Synthetase, subunit A, domain 3"/>
    <property type="match status" value="1"/>
</dbReference>
<evidence type="ECO:0000256" key="8">
    <source>
        <dbReference type="ARBA" id="ARBA00022842"/>
    </source>
</evidence>
<feature type="binding site" evidence="10">
    <location>
        <position position="39"/>
    </location>
    <ligand>
        <name>Mg(2+)</name>
        <dbReference type="ChEBI" id="CHEBI:18420"/>
    </ligand>
</feature>
<feature type="binding site" evidence="10">
    <location>
        <begin position="328"/>
        <end position="330"/>
    </location>
    <ligand>
        <name>GTP</name>
        <dbReference type="ChEBI" id="CHEBI:37565"/>
    </ligand>
</feature>
<dbReference type="GO" id="GO:0004019">
    <property type="term" value="F:adenylosuccinate synthase activity"/>
    <property type="evidence" value="ECO:0007669"/>
    <property type="project" value="UniProtKB-UniRule"/>
</dbReference>
<feature type="binding site" evidence="10">
    <location>
        <begin position="39"/>
        <end position="41"/>
    </location>
    <ligand>
        <name>GTP</name>
        <dbReference type="ChEBI" id="CHEBI:37565"/>
    </ligand>
</feature>
<evidence type="ECO:0000256" key="5">
    <source>
        <dbReference type="ARBA" id="ARBA00022723"/>
    </source>
</evidence>
<dbReference type="InterPro" id="IPR042111">
    <property type="entry name" value="Adenylosuccinate_synth_dom3"/>
</dbReference>
<feature type="active site" description="Proton donor" evidence="10">
    <location>
        <position position="40"/>
    </location>
</feature>
<dbReference type="InterPro" id="IPR042110">
    <property type="entry name" value="Adenylosuccinate_synth_dom2"/>
</dbReference>
<feature type="binding site" evidence="10">
    <location>
        <begin position="12"/>
        <end position="15"/>
    </location>
    <ligand>
        <name>IMP</name>
        <dbReference type="ChEBI" id="CHEBI:58053"/>
    </ligand>
</feature>
<comment type="function">
    <text evidence="1">Plays an important role in the de novo pathway and in the salvage pathway of purine nucleotide biosynthesis. Catalyzes the first committed step in the biosynthesis of AMP from IMP.</text>
</comment>
<comment type="cofactor">
    <cofactor evidence="10">
        <name>Mg(2+)</name>
        <dbReference type="ChEBI" id="CHEBI:18420"/>
    </cofactor>
    <text evidence="10">Binds 1 Mg(2+) ion per subunit.</text>
</comment>
<comment type="subcellular location">
    <subcellularLocation>
        <location evidence="10">Cytoplasm</location>
    </subcellularLocation>
</comment>
<evidence type="ECO:0000256" key="7">
    <source>
        <dbReference type="ARBA" id="ARBA00022755"/>
    </source>
</evidence>
<keyword evidence="7 10" id="KW-0658">Purine biosynthesis</keyword>
<dbReference type="InterPro" id="IPR001114">
    <property type="entry name" value="Adenylosuccinate_synthetase"/>
</dbReference>
<dbReference type="NCBIfam" id="NF002223">
    <property type="entry name" value="PRK01117.1"/>
    <property type="match status" value="1"/>
</dbReference>
<dbReference type="InterPro" id="IPR042109">
    <property type="entry name" value="Adenylosuccinate_synth_dom1"/>
</dbReference>
<dbReference type="EC" id="6.3.4.4" evidence="10 12"/>
<comment type="similarity">
    <text evidence="10 12">Belongs to the adenylosuccinate synthetase family.</text>
</comment>
<dbReference type="InterPro" id="IPR033128">
    <property type="entry name" value="Adenylosuccin_syn_Lys_AS"/>
</dbReference>
<dbReference type="FunFam" id="1.10.300.10:FF:000001">
    <property type="entry name" value="Adenylosuccinate synthetase"/>
    <property type="match status" value="1"/>
</dbReference>
<dbReference type="CDD" id="cd03108">
    <property type="entry name" value="AdSS"/>
    <property type="match status" value="1"/>
</dbReference>
<sequence>MATIVLGSQFGDEGKGKLVDILCASAHVCARAAGGDNCGHTIVTGGITYDFHILPSGLVNPKCLNLCGSGVVVHIPSFFKELDDLKQKGLDTEGRIFISDRAHVIFDLHQLVDGLEEKELGKLAVGTTKRGIGPGYSTKAARSGVRISEIFDKQTLDRKLRTLAHGCEKRYGELLQYDVEQEIAQLDGYRTALQPFVVDAVPLIESAQRSAETNLLVEGANALMLDVDYGTYPWVTSSNTGIGGVFTGLALNPFKIKEIIGVVKAYTTRVGAGPLPTEQLNEHGDQLQSIGREFGVTTGRKRRCGWLDLVIVKYSTAVNHYTALNLTKIDIMDSFPEIQVATAYQLDGQVLDSFPADLQTLARAEVQYTTLPGWQKPTTGAKNYYDLPKNARAYVEFIEEFVGVKIKYIGTGPAREDLIVRS</sequence>
<feature type="active site" description="Proton acceptor" evidence="10">
    <location>
        <position position="12"/>
    </location>
</feature>
<dbReference type="EMBL" id="CAJPDT010000019">
    <property type="protein sequence ID" value="CAF9917752.1"/>
    <property type="molecule type" value="Genomic_DNA"/>
</dbReference>
<feature type="binding site" evidence="10">
    <location>
        <position position="128"/>
    </location>
    <ligand>
        <name>IMP</name>
        <dbReference type="ChEBI" id="CHEBI:58053"/>
    </ligand>
</feature>
<evidence type="ECO:0000256" key="12">
    <source>
        <dbReference type="RuleBase" id="RU000520"/>
    </source>
</evidence>
<keyword evidence="8 10" id="KW-0460">Magnesium</keyword>
<keyword evidence="4 10" id="KW-0436">Ligase</keyword>
<dbReference type="PROSITE" id="PS00513">
    <property type="entry name" value="ADENYLOSUCCIN_SYN_2"/>
    <property type="match status" value="1"/>
</dbReference>
<dbReference type="HAMAP" id="MF_00011">
    <property type="entry name" value="Adenylosucc_synth"/>
    <property type="match status" value="1"/>
</dbReference>
<dbReference type="UniPathway" id="UPA00075">
    <property type="reaction ID" value="UER00335"/>
</dbReference>
<dbReference type="NCBIfam" id="TIGR00184">
    <property type="entry name" value="purA"/>
    <property type="match status" value="1"/>
</dbReference>
<keyword evidence="5 10" id="KW-0479">Metal-binding</keyword>
<name>A0A8H3I7G6_9LECA</name>
<gene>
    <name evidence="13" type="ORF">IMSHALPRED_003737</name>
</gene>
<dbReference type="Gene3D" id="1.10.300.10">
    <property type="entry name" value="Adenylosuccinate Synthetase, subunit A, domain 2"/>
    <property type="match status" value="1"/>
</dbReference>
<feature type="binding site" evidence="10">
    <location>
        <position position="142"/>
    </location>
    <ligand>
        <name>IMP</name>
        <dbReference type="ChEBI" id="CHEBI:58053"/>
        <note>ligand shared between dimeric partners</note>
    </ligand>
</feature>
<dbReference type="GO" id="GO:0005737">
    <property type="term" value="C:cytoplasm"/>
    <property type="evidence" value="ECO:0007669"/>
    <property type="project" value="UniProtKB-SubCell"/>
</dbReference>
<reference evidence="13" key="1">
    <citation type="submission" date="2021-03" db="EMBL/GenBank/DDBJ databases">
        <authorList>
            <person name="Tagirdzhanova G."/>
        </authorList>
    </citation>
    <scope>NUCLEOTIDE SEQUENCE</scope>
</reference>
<dbReference type="GO" id="GO:0000287">
    <property type="term" value="F:magnesium ion binding"/>
    <property type="evidence" value="ECO:0007669"/>
    <property type="project" value="UniProtKB-UniRule"/>
</dbReference>
<dbReference type="PANTHER" id="PTHR11846:SF0">
    <property type="entry name" value="ADENYLOSUCCINATE SYNTHETASE"/>
    <property type="match status" value="1"/>
</dbReference>
<dbReference type="PROSITE" id="PS01266">
    <property type="entry name" value="ADENYLOSUCCIN_SYN_1"/>
    <property type="match status" value="1"/>
</dbReference>
<dbReference type="Pfam" id="PF00709">
    <property type="entry name" value="Adenylsucc_synt"/>
    <property type="match status" value="1"/>
</dbReference>
<evidence type="ECO:0000256" key="11">
    <source>
        <dbReference type="PROSITE-ProRule" id="PRU10134"/>
    </source>
</evidence>
<evidence type="ECO:0000313" key="13">
    <source>
        <dbReference type="EMBL" id="CAF9917752.1"/>
    </source>
</evidence>
<dbReference type="AlphaFoldDB" id="A0A8H3I7G6"/>
<dbReference type="SMART" id="SM00788">
    <property type="entry name" value="Adenylsucc_synt"/>
    <property type="match status" value="1"/>
</dbReference>
<comment type="caution">
    <text evidence="10">Lacks conserved residue(s) required for the propagation of feature annotation.</text>
</comment>
<dbReference type="GO" id="GO:0046040">
    <property type="term" value="P:IMP metabolic process"/>
    <property type="evidence" value="ECO:0007669"/>
    <property type="project" value="TreeGrafter"/>
</dbReference>
<comment type="caution">
    <text evidence="13">The sequence shown here is derived from an EMBL/GenBank/DDBJ whole genome shotgun (WGS) entry which is preliminary data.</text>
</comment>
<evidence type="ECO:0000256" key="10">
    <source>
        <dbReference type="HAMAP-Rule" id="MF_03125"/>
    </source>
</evidence>
<keyword evidence="14" id="KW-1185">Reference proteome</keyword>
<dbReference type="OrthoDB" id="10265645at2759"/>
<feature type="binding site" evidence="10">
    <location>
        <position position="221"/>
    </location>
    <ligand>
        <name>IMP</name>
        <dbReference type="ChEBI" id="CHEBI:58053"/>
    </ligand>
</feature>
<dbReference type="SUPFAM" id="SSF52540">
    <property type="entry name" value="P-loop containing nucleoside triphosphate hydrolases"/>
    <property type="match status" value="1"/>
</dbReference>
<feature type="binding site" evidence="10">
    <location>
        <begin position="11"/>
        <end position="17"/>
    </location>
    <ligand>
        <name>GTP</name>
        <dbReference type="ChEBI" id="CHEBI:37565"/>
    </ligand>
</feature>
<dbReference type="GO" id="GO:0005525">
    <property type="term" value="F:GTP binding"/>
    <property type="evidence" value="ECO:0007669"/>
    <property type="project" value="UniProtKB-UniRule"/>
</dbReference>
<feature type="binding site" evidence="10">
    <location>
        <begin position="296"/>
        <end position="302"/>
    </location>
    <ligand>
        <name>substrate</name>
    </ligand>
</feature>
<dbReference type="Proteomes" id="UP000664534">
    <property type="component" value="Unassembled WGS sequence"/>
</dbReference>
<dbReference type="Gene3D" id="3.40.440.10">
    <property type="entry name" value="Adenylosuccinate Synthetase, subunit A, domain 1"/>
    <property type="match status" value="1"/>
</dbReference>
<dbReference type="GO" id="GO:0044208">
    <property type="term" value="P:'de novo' AMP biosynthetic process"/>
    <property type="evidence" value="ECO:0007669"/>
    <property type="project" value="UniProtKB-UniRule"/>
</dbReference>
<evidence type="ECO:0000256" key="3">
    <source>
        <dbReference type="ARBA" id="ARBA00022490"/>
    </source>
</evidence>
<evidence type="ECO:0000256" key="6">
    <source>
        <dbReference type="ARBA" id="ARBA00022741"/>
    </source>
</evidence>
<evidence type="ECO:0000256" key="2">
    <source>
        <dbReference type="ARBA" id="ARBA00011738"/>
    </source>
</evidence>
<feature type="binding site" evidence="10">
    <location>
        <position position="236"/>
    </location>
    <ligand>
        <name>IMP</name>
        <dbReference type="ChEBI" id="CHEBI:58053"/>
    </ligand>
</feature>
<protein>
    <recommendedName>
        <fullName evidence="10 12">Adenylosuccinate synthetase</fullName>
        <shortName evidence="10">AMPSase</shortName>
        <shortName evidence="10">AdSS</shortName>
        <ecNumber evidence="10 12">6.3.4.4</ecNumber>
    </recommendedName>
    <alternativeName>
        <fullName evidence="10">IMP--aspartate ligase</fullName>
    </alternativeName>
</protein>
<feature type="binding site" evidence="10">
    <location>
        <position position="300"/>
    </location>
    <ligand>
        <name>IMP</name>
        <dbReference type="ChEBI" id="CHEBI:58053"/>
    </ligand>
</feature>
<evidence type="ECO:0000256" key="4">
    <source>
        <dbReference type="ARBA" id="ARBA00022598"/>
    </source>
</evidence>
<comment type="subunit">
    <text evidence="2 10">Homodimer.</text>
</comment>
<feature type="binding site" evidence="10">
    <location>
        <position position="302"/>
    </location>
    <ligand>
        <name>GTP</name>
        <dbReference type="ChEBI" id="CHEBI:37565"/>
    </ligand>
</feature>